<reference evidence="1" key="1">
    <citation type="submission" date="2020-11" db="EMBL/GenBank/DDBJ databases">
        <authorList>
            <person name="Tran Van P."/>
        </authorList>
    </citation>
    <scope>NUCLEOTIDE SEQUENCE</scope>
</reference>
<dbReference type="AlphaFoldDB" id="A0A7R9LFW2"/>
<name>A0A7R9LFW2_9ACAR</name>
<dbReference type="InterPro" id="IPR023214">
    <property type="entry name" value="HAD_sf"/>
</dbReference>
<dbReference type="GO" id="GO:0016791">
    <property type="term" value="F:phosphatase activity"/>
    <property type="evidence" value="ECO:0007669"/>
    <property type="project" value="TreeGrafter"/>
</dbReference>
<dbReference type="PANTHER" id="PTHR18901">
    <property type="entry name" value="2-DEOXYGLUCOSE-6-PHOSPHATE PHOSPHATASE 2"/>
    <property type="match status" value="1"/>
</dbReference>
<dbReference type="SUPFAM" id="SSF56784">
    <property type="entry name" value="HAD-like"/>
    <property type="match status" value="1"/>
</dbReference>
<organism evidence="1">
    <name type="scientific">Medioppia subpectinata</name>
    <dbReference type="NCBI Taxonomy" id="1979941"/>
    <lineage>
        <taxon>Eukaryota</taxon>
        <taxon>Metazoa</taxon>
        <taxon>Ecdysozoa</taxon>
        <taxon>Arthropoda</taxon>
        <taxon>Chelicerata</taxon>
        <taxon>Arachnida</taxon>
        <taxon>Acari</taxon>
        <taxon>Acariformes</taxon>
        <taxon>Sarcoptiformes</taxon>
        <taxon>Oribatida</taxon>
        <taxon>Brachypylina</taxon>
        <taxon>Oppioidea</taxon>
        <taxon>Oppiidae</taxon>
        <taxon>Medioppia</taxon>
    </lineage>
</organism>
<feature type="non-terminal residue" evidence="1">
    <location>
        <position position="1"/>
    </location>
</feature>
<dbReference type="InterPro" id="IPR023198">
    <property type="entry name" value="PGP-like_dom2"/>
</dbReference>
<protein>
    <submittedName>
        <fullName evidence="1">Uncharacterized protein</fullName>
    </submittedName>
</protein>
<keyword evidence="2" id="KW-1185">Reference proteome</keyword>
<dbReference type="Gene3D" id="3.40.50.1000">
    <property type="entry name" value="HAD superfamily/HAD-like"/>
    <property type="match status" value="1"/>
</dbReference>
<dbReference type="PANTHER" id="PTHR18901:SF38">
    <property type="entry name" value="PSEUDOURIDINE-5'-PHOSPHATASE"/>
    <property type="match status" value="1"/>
</dbReference>
<dbReference type="InterPro" id="IPR006439">
    <property type="entry name" value="HAD-SF_hydro_IA"/>
</dbReference>
<sequence length="193" mass="21877">KQRLLGHPFKERTQQLYNDIHFEDESYSYQQFITELIRDCIDNVNTNGLKLMPGVERVVGHLATNGIPMAIASSNDRHSYDGNRERFDHFFDHFSHAVLSGEKSEQIANKPDPHIYRVAYDRFADPKPRSPTNVLVFEDNEVGVRAAVGAGMPCVLVVDPRLNLQEVSQSATLVIKSMNNFRPELFGLPPLIV</sequence>
<dbReference type="EMBL" id="OC878743">
    <property type="protein sequence ID" value="CAD7640762.1"/>
    <property type="molecule type" value="Genomic_DNA"/>
</dbReference>
<evidence type="ECO:0000313" key="2">
    <source>
        <dbReference type="Proteomes" id="UP000759131"/>
    </source>
</evidence>
<dbReference type="Gene3D" id="1.10.150.240">
    <property type="entry name" value="Putative phosphatase, domain 2"/>
    <property type="match status" value="1"/>
</dbReference>
<gene>
    <name evidence="1" type="ORF">OSB1V03_LOCUS18359</name>
</gene>
<dbReference type="EMBL" id="CAJPIZ010024168">
    <property type="protein sequence ID" value="CAG2118407.1"/>
    <property type="molecule type" value="Genomic_DNA"/>
</dbReference>
<evidence type="ECO:0000313" key="1">
    <source>
        <dbReference type="EMBL" id="CAD7640762.1"/>
    </source>
</evidence>
<accession>A0A7R9LFW2</accession>
<dbReference type="Pfam" id="PF00702">
    <property type="entry name" value="Hydrolase"/>
    <property type="match status" value="1"/>
</dbReference>
<dbReference type="InterPro" id="IPR036412">
    <property type="entry name" value="HAD-like_sf"/>
</dbReference>
<dbReference type="NCBIfam" id="TIGR01509">
    <property type="entry name" value="HAD-SF-IA-v3"/>
    <property type="match status" value="1"/>
</dbReference>
<dbReference type="OrthoDB" id="6762819at2759"/>
<proteinExistence type="predicted"/>
<dbReference type="Proteomes" id="UP000759131">
    <property type="component" value="Unassembled WGS sequence"/>
</dbReference>